<name>A0A075A106_OPIVI</name>
<proteinExistence type="predicted"/>
<gene>
    <name evidence="1" type="ORF">T265_10503</name>
</gene>
<dbReference type="KEGG" id="ovi:T265_10503"/>
<accession>A0A075A106</accession>
<reference evidence="1 2" key="1">
    <citation type="submission" date="2013-11" db="EMBL/GenBank/DDBJ databases">
        <title>Opisthorchis viverrini - life in the bile duct.</title>
        <authorList>
            <person name="Young N.D."/>
            <person name="Nagarajan N."/>
            <person name="Lin S.J."/>
            <person name="Korhonen P.K."/>
            <person name="Jex A.R."/>
            <person name="Hall R.S."/>
            <person name="Safavi-Hemami H."/>
            <person name="Kaewkong W."/>
            <person name="Bertrand D."/>
            <person name="Gao S."/>
            <person name="Seet Q."/>
            <person name="Wongkham S."/>
            <person name="Teh B.T."/>
            <person name="Wongkham C."/>
            <person name="Intapan P.M."/>
            <person name="Maleewong W."/>
            <person name="Yang X."/>
            <person name="Hu M."/>
            <person name="Wang Z."/>
            <person name="Hofmann A."/>
            <person name="Sternberg P.W."/>
            <person name="Tan P."/>
            <person name="Wang J."/>
            <person name="Gasser R.B."/>
        </authorList>
    </citation>
    <scope>NUCLEOTIDE SEQUENCE [LARGE SCALE GENOMIC DNA]</scope>
</reference>
<sequence length="97" mass="10951">MIFGQGDGTLVGCFNQVSRDPSLHQQTIKSDRSWGGGDKDWVQSSSPRFPLQSSKGYLLRLITRQPINDAFIHIHGDRMLAASKRRFDSVARKNSYL</sequence>
<dbReference type="RefSeq" id="XP_009175155.1">
    <property type="nucleotide sequence ID" value="XM_009176891.1"/>
</dbReference>
<dbReference type="CTD" id="20324671"/>
<dbReference type="Proteomes" id="UP000054324">
    <property type="component" value="Unassembled WGS sequence"/>
</dbReference>
<evidence type="ECO:0000313" key="1">
    <source>
        <dbReference type="EMBL" id="KER21089.1"/>
    </source>
</evidence>
<keyword evidence="2" id="KW-1185">Reference proteome</keyword>
<dbReference type="GeneID" id="20324671"/>
<dbReference type="EMBL" id="KL596995">
    <property type="protein sequence ID" value="KER21089.1"/>
    <property type="molecule type" value="Genomic_DNA"/>
</dbReference>
<protein>
    <submittedName>
        <fullName evidence="1">Uncharacterized protein</fullName>
    </submittedName>
</protein>
<organism evidence="1 2">
    <name type="scientific">Opisthorchis viverrini</name>
    <name type="common">Southeast Asian liver fluke</name>
    <dbReference type="NCBI Taxonomy" id="6198"/>
    <lineage>
        <taxon>Eukaryota</taxon>
        <taxon>Metazoa</taxon>
        <taxon>Spiralia</taxon>
        <taxon>Lophotrochozoa</taxon>
        <taxon>Platyhelminthes</taxon>
        <taxon>Trematoda</taxon>
        <taxon>Digenea</taxon>
        <taxon>Opisthorchiida</taxon>
        <taxon>Opisthorchiata</taxon>
        <taxon>Opisthorchiidae</taxon>
        <taxon>Opisthorchis</taxon>
    </lineage>
</organism>
<evidence type="ECO:0000313" key="2">
    <source>
        <dbReference type="Proteomes" id="UP000054324"/>
    </source>
</evidence>
<dbReference type="AlphaFoldDB" id="A0A075A106"/>